<reference evidence="2 3" key="1">
    <citation type="submission" date="2018-01" db="EMBL/GenBank/DDBJ databases">
        <title>Species boundaries and ecological features among Paraburkholderia terrae DSMZ17804T, P. hospita DSMZ17164T and P. caribensis DSMZ13236T.</title>
        <authorList>
            <person name="Pratama A.A."/>
        </authorList>
    </citation>
    <scope>NUCLEOTIDE SEQUENCE [LARGE SCALE GENOMIC DNA]</scope>
    <source>
        <strain evidence="2 3">DSM 17164</strain>
    </source>
</reference>
<name>A0AAN1J8J8_9BURK</name>
<evidence type="ECO:0000313" key="2">
    <source>
        <dbReference type="EMBL" id="AUT69211.1"/>
    </source>
</evidence>
<sequence>MILDLNPFEVLIDAHVERAKDARTKAKWLRYWKDFSTRFTVERVSRDEKASASQTEGRRKDRPLCRVDQYATCDQDCEFVLSTAIDLLQQVRNTLNTDEPPSHEQKPRRRKRSDWRALDEARQVGYDNSTQDSGG</sequence>
<evidence type="ECO:0000256" key="1">
    <source>
        <dbReference type="SAM" id="MobiDB-lite"/>
    </source>
</evidence>
<feature type="compositionally biased region" description="Polar residues" evidence="1">
    <location>
        <begin position="126"/>
        <end position="135"/>
    </location>
</feature>
<accession>A0AAN1J8J8</accession>
<protein>
    <submittedName>
        <fullName evidence="2">Uncharacterized protein</fullName>
    </submittedName>
</protein>
<evidence type="ECO:0000313" key="3">
    <source>
        <dbReference type="Proteomes" id="UP000236649"/>
    </source>
</evidence>
<dbReference type="EMBL" id="CP026105">
    <property type="protein sequence ID" value="AUT69211.1"/>
    <property type="molecule type" value="Genomic_DNA"/>
</dbReference>
<gene>
    <name evidence="2" type="ORF">C2L64_13600</name>
</gene>
<organism evidence="2 3">
    <name type="scientific">Paraburkholderia hospita</name>
    <dbReference type="NCBI Taxonomy" id="169430"/>
    <lineage>
        <taxon>Bacteria</taxon>
        <taxon>Pseudomonadati</taxon>
        <taxon>Pseudomonadota</taxon>
        <taxon>Betaproteobacteria</taxon>
        <taxon>Burkholderiales</taxon>
        <taxon>Burkholderiaceae</taxon>
        <taxon>Paraburkholderia</taxon>
    </lineage>
</organism>
<feature type="region of interest" description="Disordered" evidence="1">
    <location>
        <begin position="93"/>
        <end position="135"/>
    </location>
</feature>
<dbReference type="AlphaFoldDB" id="A0AAN1J8J8"/>
<proteinExistence type="predicted"/>
<dbReference type="Proteomes" id="UP000236649">
    <property type="component" value="Chromosome 1"/>
</dbReference>
<dbReference type="KEGG" id="phs:C2L64_13600"/>